<dbReference type="PANTHER" id="PTHR30520">
    <property type="entry name" value="FORMATE TRANSPORTER-RELATED"/>
    <property type="match status" value="1"/>
</dbReference>
<keyword evidence="8" id="KW-1185">Reference proteome</keyword>
<dbReference type="PATRIC" id="fig|1423726.3.peg.1212"/>
<evidence type="ECO:0000256" key="2">
    <source>
        <dbReference type="ARBA" id="ARBA00022692"/>
    </source>
</evidence>
<accession>A0A0R1GGP2</accession>
<dbReference type="GO" id="GO:0005886">
    <property type="term" value="C:plasma membrane"/>
    <property type="evidence" value="ECO:0007669"/>
    <property type="project" value="TreeGrafter"/>
</dbReference>
<feature type="transmembrane region" description="Helical" evidence="6">
    <location>
        <begin position="63"/>
        <end position="88"/>
    </location>
</feature>
<keyword evidence="4 6" id="KW-0472">Membrane</keyword>
<dbReference type="EMBL" id="AZDA01000116">
    <property type="protein sequence ID" value="KRK33405.1"/>
    <property type="molecule type" value="Genomic_DNA"/>
</dbReference>
<dbReference type="Pfam" id="PF01226">
    <property type="entry name" value="Form_Nir_trans"/>
    <property type="match status" value="1"/>
</dbReference>
<dbReference type="RefSeq" id="WP_057905341.1">
    <property type="nucleotide sequence ID" value="NZ_AZDA01000116.1"/>
</dbReference>
<dbReference type="Gene3D" id="1.20.1080.10">
    <property type="entry name" value="Glycerol uptake facilitator protein"/>
    <property type="match status" value="1"/>
</dbReference>
<evidence type="ECO:0000313" key="8">
    <source>
        <dbReference type="Proteomes" id="UP000051461"/>
    </source>
</evidence>
<feature type="transmembrane region" description="Helical" evidence="6">
    <location>
        <begin position="154"/>
        <end position="176"/>
    </location>
</feature>
<dbReference type="GO" id="GO:0015499">
    <property type="term" value="F:formate transmembrane transporter activity"/>
    <property type="evidence" value="ECO:0007669"/>
    <property type="project" value="TreeGrafter"/>
</dbReference>
<keyword evidence="3 6" id="KW-1133">Transmembrane helix</keyword>
<dbReference type="PANTHER" id="PTHR30520:SF6">
    <property type="entry name" value="FORMATE_NITRATE FAMILY TRANSPORTER (EUROFUNG)"/>
    <property type="match status" value="1"/>
</dbReference>
<gene>
    <name evidence="7" type="ORF">FC07_GL001166</name>
</gene>
<feature type="transmembrane region" description="Helical" evidence="6">
    <location>
        <begin position="188"/>
        <end position="209"/>
    </location>
</feature>
<evidence type="ECO:0000256" key="3">
    <source>
        <dbReference type="ARBA" id="ARBA00022989"/>
    </source>
</evidence>
<organism evidence="7 8">
    <name type="scientific">Loigolactobacillus bifermentans DSM 20003</name>
    <dbReference type="NCBI Taxonomy" id="1423726"/>
    <lineage>
        <taxon>Bacteria</taxon>
        <taxon>Bacillati</taxon>
        <taxon>Bacillota</taxon>
        <taxon>Bacilli</taxon>
        <taxon>Lactobacillales</taxon>
        <taxon>Lactobacillaceae</taxon>
        <taxon>Loigolactobacillus</taxon>
    </lineage>
</organism>
<dbReference type="OrthoDB" id="9786493at2"/>
<feature type="transmembrane region" description="Helical" evidence="6">
    <location>
        <begin position="109"/>
        <end position="134"/>
    </location>
</feature>
<comment type="caution">
    <text evidence="7">The sequence shown here is derived from an EMBL/GenBank/DDBJ whole genome shotgun (WGS) entry which is preliminary data.</text>
</comment>
<evidence type="ECO:0000256" key="4">
    <source>
        <dbReference type="ARBA" id="ARBA00023136"/>
    </source>
</evidence>
<evidence type="ECO:0000256" key="5">
    <source>
        <dbReference type="ARBA" id="ARBA00049660"/>
    </source>
</evidence>
<reference evidence="7 8" key="1">
    <citation type="journal article" date="2015" name="Genome Announc.">
        <title>Expanding the biotechnology potential of lactobacilli through comparative genomics of 213 strains and associated genera.</title>
        <authorList>
            <person name="Sun Z."/>
            <person name="Harris H.M."/>
            <person name="McCann A."/>
            <person name="Guo C."/>
            <person name="Argimon S."/>
            <person name="Zhang W."/>
            <person name="Yang X."/>
            <person name="Jeffery I.B."/>
            <person name="Cooney J.C."/>
            <person name="Kagawa T.F."/>
            <person name="Liu W."/>
            <person name="Song Y."/>
            <person name="Salvetti E."/>
            <person name="Wrobel A."/>
            <person name="Rasinkangas P."/>
            <person name="Parkhill J."/>
            <person name="Rea M.C."/>
            <person name="O'Sullivan O."/>
            <person name="Ritari J."/>
            <person name="Douillard F.P."/>
            <person name="Paul Ross R."/>
            <person name="Yang R."/>
            <person name="Briner A.E."/>
            <person name="Felis G.E."/>
            <person name="de Vos W.M."/>
            <person name="Barrangou R."/>
            <person name="Klaenhammer T.R."/>
            <person name="Caufield P.W."/>
            <person name="Cui Y."/>
            <person name="Zhang H."/>
            <person name="O'Toole P.W."/>
        </authorList>
    </citation>
    <scope>NUCLEOTIDE SEQUENCE [LARGE SCALE GENOMIC DNA]</scope>
    <source>
        <strain evidence="7 8">DSM 20003</strain>
    </source>
</reference>
<keyword evidence="2 6" id="KW-0812">Transmembrane</keyword>
<proteinExistence type="inferred from homology"/>
<dbReference type="InterPro" id="IPR023271">
    <property type="entry name" value="Aquaporin-like"/>
</dbReference>
<dbReference type="Proteomes" id="UP000051461">
    <property type="component" value="Unassembled WGS sequence"/>
</dbReference>
<protein>
    <submittedName>
        <fullName evidence="7">Formate nitrite transporter family protein</fullName>
    </submittedName>
</protein>
<comment type="similarity">
    <text evidence="5">Belongs to the FNT transporter (TC 1.A.16) family.</text>
</comment>
<evidence type="ECO:0000256" key="1">
    <source>
        <dbReference type="ARBA" id="ARBA00004141"/>
    </source>
</evidence>
<sequence length="278" mass="29421">MNYFSANEVIKQFGQKAKTKCQFGLGQALCLGILAGAFIAIGYLAFIRVSGVVPKAWSSLANFLGACVFPIGLLAITFCGGELVTGNMMVLTFGRLEQQVDFAKMIKNWCLILIANCIGGALIGVLFGHVVGLTEGDFAAKTMAVALAKVGDSPLQMIVSGIGCNLLVGMAIFLGAMSRDFMGKLVGVWFPIMIFVLCGFQHVVANAFILTAGVLAGATISTWQLLENILLVFIGNAIGGALFFAVPVYVANVSIPGAKKPVTQTQPVTERMIINEKE</sequence>
<evidence type="ECO:0000313" key="7">
    <source>
        <dbReference type="EMBL" id="KRK33405.1"/>
    </source>
</evidence>
<evidence type="ECO:0000256" key="6">
    <source>
        <dbReference type="SAM" id="Phobius"/>
    </source>
</evidence>
<comment type="subcellular location">
    <subcellularLocation>
        <location evidence="1">Membrane</location>
        <topology evidence="1">Multi-pass membrane protein</topology>
    </subcellularLocation>
</comment>
<feature type="transmembrane region" description="Helical" evidence="6">
    <location>
        <begin position="229"/>
        <end position="250"/>
    </location>
</feature>
<dbReference type="AlphaFoldDB" id="A0A0R1GGP2"/>
<name>A0A0R1GGP2_9LACO</name>
<dbReference type="STRING" id="1423726.FC07_GL001166"/>
<feature type="transmembrane region" description="Helical" evidence="6">
    <location>
        <begin position="21"/>
        <end position="43"/>
    </location>
</feature>
<dbReference type="InterPro" id="IPR000292">
    <property type="entry name" value="For/NO2_transpt"/>
</dbReference>